<evidence type="ECO:0000256" key="1">
    <source>
        <dbReference type="ARBA" id="ARBA00005582"/>
    </source>
</evidence>
<dbReference type="InterPro" id="IPR000086">
    <property type="entry name" value="NUDIX_hydrolase_dom"/>
</dbReference>
<reference evidence="5 6" key="1">
    <citation type="submission" date="2022-05" db="EMBL/GenBank/DDBJ databases">
        <authorList>
            <consortium name="Genoscope - CEA"/>
            <person name="William W."/>
        </authorList>
    </citation>
    <scope>NUCLEOTIDE SEQUENCE [LARGE SCALE GENOMIC DNA]</scope>
</reference>
<protein>
    <recommendedName>
        <fullName evidence="4">Nudix hydrolase domain-containing protein</fullName>
    </recommendedName>
</protein>
<dbReference type="Gene3D" id="3.40.630.30">
    <property type="match status" value="1"/>
</dbReference>
<dbReference type="InterPro" id="IPR015797">
    <property type="entry name" value="NUDIX_hydrolase-like_dom_sf"/>
</dbReference>
<gene>
    <name evidence="5" type="ORF">PEVE_00024988</name>
</gene>
<dbReference type="InterPro" id="IPR040618">
    <property type="entry name" value="Pre-Nudix"/>
</dbReference>
<dbReference type="Proteomes" id="UP001159427">
    <property type="component" value="Unassembled WGS sequence"/>
</dbReference>
<evidence type="ECO:0000256" key="3">
    <source>
        <dbReference type="RuleBase" id="RU003476"/>
    </source>
</evidence>
<dbReference type="PRINTS" id="PR01356">
    <property type="entry name" value="GFGPROTEIN"/>
</dbReference>
<name>A0ABN8SSR0_9CNID</name>
<dbReference type="PANTHER" id="PTHR13994:SF13">
    <property type="entry name" value="FI03680P"/>
    <property type="match status" value="1"/>
</dbReference>
<dbReference type="CDD" id="cd04670">
    <property type="entry name" value="NUDIX_ASFGF2_Nudt6"/>
    <property type="match status" value="1"/>
</dbReference>
<dbReference type="PRINTS" id="PR00502">
    <property type="entry name" value="NUDIXFAMILY"/>
</dbReference>
<dbReference type="Pfam" id="PF18290">
    <property type="entry name" value="Nudix_hydro"/>
    <property type="match status" value="1"/>
</dbReference>
<dbReference type="Gene3D" id="3.90.79.10">
    <property type="entry name" value="Nucleoside Triphosphate Pyrophosphohydrolase"/>
    <property type="match status" value="1"/>
</dbReference>
<evidence type="ECO:0000259" key="4">
    <source>
        <dbReference type="PROSITE" id="PS51462"/>
    </source>
</evidence>
<dbReference type="EMBL" id="CALNXI010003350">
    <property type="protein sequence ID" value="CAH3192989.1"/>
    <property type="molecule type" value="Genomic_DNA"/>
</dbReference>
<accession>A0ABN8SSR0</accession>
<evidence type="ECO:0000256" key="2">
    <source>
        <dbReference type="ARBA" id="ARBA00022801"/>
    </source>
</evidence>
<evidence type="ECO:0000313" key="5">
    <source>
        <dbReference type="EMBL" id="CAH3192989.1"/>
    </source>
</evidence>
<dbReference type="InterPro" id="IPR020084">
    <property type="entry name" value="NUDIX_hydrolase_CS"/>
</dbReference>
<keyword evidence="6" id="KW-1185">Reference proteome</keyword>
<comment type="caution">
    <text evidence="5">The sequence shown here is derived from an EMBL/GenBank/DDBJ whole genome shotgun (WGS) entry which is preliminary data.</text>
</comment>
<dbReference type="PANTHER" id="PTHR13994">
    <property type="entry name" value="NUDIX HYDROLASE RELATED"/>
    <property type="match status" value="1"/>
</dbReference>
<dbReference type="SUPFAM" id="SSF55811">
    <property type="entry name" value="Nudix"/>
    <property type="match status" value="1"/>
</dbReference>
<dbReference type="PROSITE" id="PS51462">
    <property type="entry name" value="NUDIX"/>
    <property type="match status" value="1"/>
</dbReference>
<proteinExistence type="inferred from homology"/>
<dbReference type="Pfam" id="PF00293">
    <property type="entry name" value="NUDIX"/>
    <property type="match status" value="1"/>
</dbReference>
<comment type="similarity">
    <text evidence="1 3">Belongs to the Nudix hydrolase family.</text>
</comment>
<dbReference type="InterPro" id="IPR020476">
    <property type="entry name" value="Nudix_hydrolase"/>
</dbReference>
<dbReference type="InterPro" id="IPR003293">
    <property type="entry name" value="Nudix_hydrolase6-like"/>
</dbReference>
<sequence>MTSPEELSGKTAVLCAEGYLESSQIQDADSNTFMGIRDIFGGITINTEKETCKGEKEFEMKLVSSLEKFKQGAIRGVWLRISINNSTYIPIAVKHGFVFHHTYPHHIVLTQWLPKTEPNTLPTFATSYLGAGGLVINEKNQVLAVCEKYRRKQHWKLPGGMVDRDESIIEAVKREVLEETGIETEFVSLVCFRHLVDFRFGCSDVYFICHLRPLTQEIKMDTKEIAAAQWMDLDEYIASPLVNDSNRFIAESYKNSFQNNDSVLKIEAKQIQVGKATATFFSLNQNNLQSTL</sequence>
<organism evidence="5 6">
    <name type="scientific">Porites evermanni</name>
    <dbReference type="NCBI Taxonomy" id="104178"/>
    <lineage>
        <taxon>Eukaryota</taxon>
        <taxon>Metazoa</taxon>
        <taxon>Cnidaria</taxon>
        <taxon>Anthozoa</taxon>
        <taxon>Hexacorallia</taxon>
        <taxon>Scleractinia</taxon>
        <taxon>Fungiina</taxon>
        <taxon>Poritidae</taxon>
        <taxon>Porites</taxon>
    </lineage>
</organism>
<dbReference type="PROSITE" id="PS00893">
    <property type="entry name" value="NUDIX_BOX"/>
    <property type="match status" value="1"/>
</dbReference>
<keyword evidence="2 3" id="KW-0378">Hydrolase</keyword>
<feature type="domain" description="Nudix hydrolase" evidence="4">
    <location>
        <begin position="126"/>
        <end position="255"/>
    </location>
</feature>
<evidence type="ECO:0000313" key="6">
    <source>
        <dbReference type="Proteomes" id="UP001159427"/>
    </source>
</evidence>